<gene>
    <name evidence="2" type="ORF">PCL_00814</name>
</gene>
<accession>A0A2U3E5W2</accession>
<evidence type="ECO:0000313" key="3">
    <source>
        <dbReference type="Proteomes" id="UP000245956"/>
    </source>
</evidence>
<dbReference type="AlphaFoldDB" id="A0A2U3E5W2"/>
<organism evidence="2 3">
    <name type="scientific">Purpureocillium lilacinum</name>
    <name type="common">Paecilomyces lilacinus</name>
    <dbReference type="NCBI Taxonomy" id="33203"/>
    <lineage>
        <taxon>Eukaryota</taxon>
        <taxon>Fungi</taxon>
        <taxon>Dikarya</taxon>
        <taxon>Ascomycota</taxon>
        <taxon>Pezizomycotina</taxon>
        <taxon>Sordariomycetes</taxon>
        <taxon>Hypocreomycetidae</taxon>
        <taxon>Hypocreales</taxon>
        <taxon>Ophiocordycipitaceae</taxon>
        <taxon>Purpureocillium</taxon>
    </lineage>
</organism>
<sequence>MSCRVVLAVSGGGGGSGGQSSGGRWWRFRRDGPPRFLCRNARYSVGKSAAAWWTMGPLAPWPLVALEAATLPVARALPFGQRGLAHELAPASHSRTLLRKEAPTANPFLRYCFAESLLRLGARLRHVVCLTAEVGEALLSRARAFHGFRGVPGWYAAPRRHRRQAGRTDPIHGYPWTPLGTDNIAPLGRGKPWSKGLVFSIKTGLDRAERAVRRSVQRSRFGRQTPNIKPPDLQAAAAAPPAIASPDRPLRVAAIGSASFHSRQAPGASLPLRVPVCPRP</sequence>
<proteinExistence type="predicted"/>
<feature type="region of interest" description="Disordered" evidence="1">
    <location>
        <begin position="222"/>
        <end position="244"/>
    </location>
</feature>
<protein>
    <submittedName>
        <fullName evidence="2">Uncharacterized protein</fullName>
    </submittedName>
</protein>
<evidence type="ECO:0000313" key="2">
    <source>
        <dbReference type="EMBL" id="PWI69902.1"/>
    </source>
</evidence>
<reference evidence="2 3" key="1">
    <citation type="journal article" date="2016" name="Front. Microbiol.">
        <title>Genome and transcriptome sequences reveal the specific parasitism of the nematophagous Purpureocillium lilacinum 36-1.</title>
        <authorList>
            <person name="Xie J."/>
            <person name="Li S."/>
            <person name="Mo C."/>
            <person name="Xiao X."/>
            <person name="Peng D."/>
            <person name="Wang G."/>
            <person name="Xiao Y."/>
        </authorList>
    </citation>
    <scope>NUCLEOTIDE SEQUENCE [LARGE SCALE GENOMIC DNA]</scope>
    <source>
        <strain evidence="2 3">36-1</strain>
    </source>
</reference>
<dbReference type="EMBL" id="LCWV01000011">
    <property type="protein sequence ID" value="PWI69902.1"/>
    <property type="molecule type" value="Genomic_DNA"/>
</dbReference>
<dbReference type="Proteomes" id="UP000245956">
    <property type="component" value="Unassembled WGS sequence"/>
</dbReference>
<feature type="compositionally biased region" description="Low complexity" evidence="1">
    <location>
        <begin position="230"/>
        <end position="244"/>
    </location>
</feature>
<evidence type="ECO:0000256" key="1">
    <source>
        <dbReference type="SAM" id="MobiDB-lite"/>
    </source>
</evidence>
<name>A0A2U3E5W2_PURLI</name>
<comment type="caution">
    <text evidence="2">The sequence shown here is derived from an EMBL/GenBank/DDBJ whole genome shotgun (WGS) entry which is preliminary data.</text>
</comment>